<dbReference type="Proteomes" id="UP001159363">
    <property type="component" value="Chromosome X"/>
</dbReference>
<sequence>MELEREIAVPILAYKQNYRSNPPSGNKLFTNFYEFDDVAGELDLWYNLWMKKNFPEDKLRDTEVVDLFNETNIFSPHEKSPLNFEHYSMYYSDFRSIHQYTAKRENLA</sequence>
<protein>
    <submittedName>
        <fullName evidence="1">Uncharacterized protein</fullName>
    </submittedName>
</protein>
<comment type="caution">
    <text evidence="1">The sequence shown here is derived from an EMBL/GenBank/DDBJ whole genome shotgun (WGS) entry which is preliminary data.</text>
</comment>
<keyword evidence="2" id="KW-1185">Reference proteome</keyword>
<evidence type="ECO:0000313" key="1">
    <source>
        <dbReference type="EMBL" id="KAJ8885430.1"/>
    </source>
</evidence>
<dbReference type="EMBL" id="JARBHB010000004">
    <property type="protein sequence ID" value="KAJ8885430.1"/>
    <property type="molecule type" value="Genomic_DNA"/>
</dbReference>
<organism evidence="1 2">
    <name type="scientific">Dryococelus australis</name>
    <dbReference type="NCBI Taxonomy" id="614101"/>
    <lineage>
        <taxon>Eukaryota</taxon>
        <taxon>Metazoa</taxon>
        <taxon>Ecdysozoa</taxon>
        <taxon>Arthropoda</taxon>
        <taxon>Hexapoda</taxon>
        <taxon>Insecta</taxon>
        <taxon>Pterygota</taxon>
        <taxon>Neoptera</taxon>
        <taxon>Polyneoptera</taxon>
        <taxon>Phasmatodea</taxon>
        <taxon>Verophasmatodea</taxon>
        <taxon>Anareolatae</taxon>
        <taxon>Phasmatidae</taxon>
        <taxon>Eurycanthinae</taxon>
        <taxon>Dryococelus</taxon>
    </lineage>
</organism>
<proteinExistence type="predicted"/>
<gene>
    <name evidence="1" type="ORF">PR048_011627</name>
</gene>
<evidence type="ECO:0000313" key="2">
    <source>
        <dbReference type="Proteomes" id="UP001159363"/>
    </source>
</evidence>
<accession>A0ABQ9HMM1</accession>
<name>A0ABQ9HMM1_9NEOP</name>
<reference evidence="1 2" key="1">
    <citation type="submission" date="2023-02" db="EMBL/GenBank/DDBJ databases">
        <title>LHISI_Scaffold_Assembly.</title>
        <authorList>
            <person name="Stuart O.P."/>
            <person name="Cleave R."/>
            <person name="Magrath M.J.L."/>
            <person name="Mikheyev A.S."/>
        </authorList>
    </citation>
    <scope>NUCLEOTIDE SEQUENCE [LARGE SCALE GENOMIC DNA]</scope>
    <source>
        <strain evidence="1">Daus_M_001</strain>
        <tissue evidence="1">Leg muscle</tissue>
    </source>
</reference>